<feature type="compositionally biased region" description="Basic residues" evidence="1">
    <location>
        <begin position="15"/>
        <end position="32"/>
    </location>
</feature>
<dbReference type="Gene3D" id="2.30.130.40">
    <property type="entry name" value="LON domain-like"/>
    <property type="match status" value="1"/>
</dbReference>
<protein>
    <recommendedName>
        <fullName evidence="2">Lon N-terminal domain-containing protein</fullName>
    </recommendedName>
</protein>
<proteinExistence type="predicted"/>
<dbReference type="Pfam" id="PF02190">
    <property type="entry name" value="LON_substr_bdg"/>
    <property type="match status" value="1"/>
</dbReference>
<evidence type="ECO:0000259" key="2">
    <source>
        <dbReference type="Pfam" id="PF02190"/>
    </source>
</evidence>
<dbReference type="PANTHER" id="PTHR46732">
    <property type="entry name" value="ATP-DEPENDENT PROTEASE LA (LON) DOMAIN PROTEIN"/>
    <property type="match status" value="1"/>
</dbReference>
<reference evidence="3" key="2">
    <citation type="submission" date="2018-05" db="EMBL/GenBank/DDBJ databases">
        <title>OmerRS3 (Oryza meridionalis Reference Sequence Version 3).</title>
        <authorList>
            <person name="Zhang J."/>
            <person name="Kudrna D."/>
            <person name="Lee S."/>
            <person name="Talag J."/>
            <person name="Welchert J."/>
            <person name="Wing R.A."/>
        </authorList>
    </citation>
    <scope>NUCLEOTIDE SEQUENCE [LARGE SCALE GENOMIC DNA]</scope>
    <source>
        <strain evidence="3">cv. OR44</strain>
    </source>
</reference>
<dbReference type="SUPFAM" id="SSF88697">
    <property type="entry name" value="PUA domain-like"/>
    <property type="match status" value="1"/>
</dbReference>
<feature type="compositionally biased region" description="Low complexity" evidence="1">
    <location>
        <begin position="35"/>
        <end position="46"/>
    </location>
</feature>
<name>A0A0E0F3S3_9ORYZ</name>
<dbReference type="Proteomes" id="UP000008021">
    <property type="component" value="Chromosome 11"/>
</dbReference>
<feature type="domain" description="Lon N-terminal" evidence="2">
    <location>
        <begin position="91"/>
        <end position="198"/>
    </location>
</feature>
<reference evidence="3" key="1">
    <citation type="submission" date="2015-04" db="UniProtKB">
        <authorList>
            <consortium name="EnsemblPlants"/>
        </authorList>
    </citation>
    <scope>IDENTIFICATION</scope>
</reference>
<dbReference type="STRING" id="40149.A0A0E0F3S3"/>
<dbReference type="InterPro" id="IPR003111">
    <property type="entry name" value="Lon_prtase_N"/>
</dbReference>
<evidence type="ECO:0000256" key="1">
    <source>
        <dbReference type="SAM" id="MobiDB-lite"/>
    </source>
</evidence>
<evidence type="ECO:0000313" key="4">
    <source>
        <dbReference type="Proteomes" id="UP000008021"/>
    </source>
</evidence>
<accession>A0A0E0F3S3</accession>
<evidence type="ECO:0000313" key="3">
    <source>
        <dbReference type="EnsemblPlants" id="OMERI11G05930.1"/>
    </source>
</evidence>
<dbReference type="EnsemblPlants" id="OMERI11G05930.1">
    <property type="protein sequence ID" value="OMERI11G05930.1"/>
    <property type="gene ID" value="OMERI11G05930"/>
</dbReference>
<dbReference type="AlphaFoldDB" id="A0A0E0F3S3"/>
<dbReference type="InterPro" id="IPR046336">
    <property type="entry name" value="Lon_prtase_N_sf"/>
</dbReference>
<keyword evidence="4" id="KW-1185">Reference proteome</keyword>
<sequence length="237" mass="26438">MLVLGFSGFTISPRQNKKRKQKKIKEMKRRGNRCALSPSHGSHSHPSMAASALLRLLSPSSPASLHARATRRRHPRAVVRCSSPSPASLDLPLLPFQPAEVLIPSECKTLHLYEARYLALLEEALYRKNNSFVHFVLDPVVSGSPKASFAVRHGCLVQIESVERLDIGALVSIRGVCRVNIINLLQVPEDEPLQTNIKASLLWSEKEIFEEYNEGFIPALPERLSFAAYQTVSDHLN</sequence>
<dbReference type="PANTHER" id="PTHR46732:SF5">
    <property type="entry name" value="ATP-DEPENDENT PROTEASE LA (LON) DOMAIN PROTEIN"/>
    <property type="match status" value="1"/>
</dbReference>
<dbReference type="HOGENOM" id="CLU_1172268_0_0_1"/>
<organism evidence="3">
    <name type="scientific">Oryza meridionalis</name>
    <dbReference type="NCBI Taxonomy" id="40149"/>
    <lineage>
        <taxon>Eukaryota</taxon>
        <taxon>Viridiplantae</taxon>
        <taxon>Streptophyta</taxon>
        <taxon>Embryophyta</taxon>
        <taxon>Tracheophyta</taxon>
        <taxon>Spermatophyta</taxon>
        <taxon>Magnoliopsida</taxon>
        <taxon>Liliopsida</taxon>
        <taxon>Poales</taxon>
        <taxon>Poaceae</taxon>
        <taxon>BOP clade</taxon>
        <taxon>Oryzoideae</taxon>
        <taxon>Oryzeae</taxon>
        <taxon>Oryzinae</taxon>
        <taxon>Oryza</taxon>
    </lineage>
</organism>
<dbReference type="Gramene" id="OMERI11G05930.1">
    <property type="protein sequence ID" value="OMERI11G05930.1"/>
    <property type="gene ID" value="OMERI11G05930"/>
</dbReference>
<dbReference type="InterPro" id="IPR015947">
    <property type="entry name" value="PUA-like_sf"/>
</dbReference>
<feature type="region of interest" description="Disordered" evidence="1">
    <location>
        <begin position="14"/>
        <end position="46"/>
    </location>
</feature>